<protein>
    <submittedName>
        <fullName evidence="2">Uncharacterized protein</fullName>
    </submittedName>
</protein>
<evidence type="ECO:0000313" key="2">
    <source>
        <dbReference type="EMBL" id="SAM64255.1"/>
    </source>
</evidence>
<evidence type="ECO:0000313" key="3">
    <source>
        <dbReference type="Proteomes" id="UP000179920"/>
    </source>
</evidence>
<accession>A0A1K0GWM6</accession>
<dbReference type="Proteomes" id="UP000179920">
    <property type="component" value="Chromosome I"/>
</dbReference>
<sequence length="270" mass="29128">MAGQSIGRAHQHHPSFAGPILDLSNQTPPTNLDFLIPGSTPPPRPQALPAAVLALPSAGQTSGTSVSKEPSQPTHLTVGPGGVLVGAKESSDTHTSAFVKTIPNIAALTQIWLAYITIRVHATGNLTLNEALLVYLVHLIECDHLYQWRAVTDYHLALGFVPSSQDQHLLKSYGNLRPLPQVQCGPTMPWLQPPPHMPALSAKAPNDTMSNARWQGYHQPSFQEGDLMVRGPLSTFKIAWSALNRTNTSASNSTILTWFDPTAAKAKHLV</sequence>
<organism evidence="2 3">
    <name type="scientific">Ustilago bromivora</name>
    <dbReference type="NCBI Taxonomy" id="307758"/>
    <lineage>
        <taxon>Eukaryota</taxon>
        <taxon>Fungi</taxon>
        <taxon>Dikarya</taxon>
        <taxon>Basidiomycota</taxon>
        <taxon>Ustilaginomycotina</taxon>
        <taxon>Ustilaginomycetes</taxon>
        <taxon>Ustilaginales</taxon>
        <taxon>Ustilaginaceae</taxon>
        <taxon>Ustilago</taxon>
    </lineage>
</organism>
<feature type="region of interest" description="Disordered" evidence="1">
    <location>
        <begin position="1"/>
        <end position="23"/>
    </location>
</feature>
<proteinExistence type="predicted"/>
<dbReference type="AlphaFoldDB" id="A0A1K0GWM6"/>
<gene>
    <name evidence="2" type="ORF">UBRO_21040</name>
</gene>
<name>A0A1K0GWM6_9BASI</name>
<dbReference type="EMBL" id="LT558117">
    <property type="protein sequence ID" value="SAM64255.1"/>
    <property type="molecule type" value="Genomic_DNA"/>
</dbReference>
<evidence type="ECO:0000256" key="1">
    <source>
        <dbReference type="SAM" id="MobiDB-lite"/>
    </source>
</evidence>
<reference evidence="3" key="1">
    <citation type="submission" date="2016-04" db="EMBL/GenBank/DDBJ databases">
        <authorList>
            <person name="Guldener U."/>
            <person name="Guldener U."/>
        </authorList>
    </citation>
    <scope>NUCLEOTIDE SEQUENCE [LARGE SCALE GENOMIC DNA]</scope>
    <source>
        <strain evidence="3">UB2112</strain>
    </source>
</reference>